<dbReference type="InterPro" id="IPR029062">
    <property type="entry name" value="Class_I_gatase-like"/>
</dbReference>
<feature type="signal peptide" evidence="1">
    <location>
        <begin position="1"/>
        <end position="23"/>
    </location>
</feature>
<comment type="caution">
    <text evidence="2">The sequence shown here is derived from an EMBL/GenBank/DDBJ whole genome shotgun (WGS) entry which is preliminary data.</text>
</comment>
<keyword evidence="3" id="KW-1185">Reference proteome</keyword>
<dbReference type="EMBL" id="WVHT01000006">
    <property type="protein sequence ID" value="MXV51936.1"/>
    <property type="molecule type" value="Genomic_DNA"/>
</dbReference>
<protein>
    <recommendedName>
        <fullName evidence="4">DUF4350 domain-containing protein</fullName>
    </recommendedName>
</protein>
<feature type="chain" id="PRO_5029814827" description="DUF4350 domain-containing protein" evidence="1">
    <location>
        <begin position="24"/>
        <end position="308"/>
    </location>
</feature>
<sequence length="308" mass="33480">MKTLSKTKLFLVILLSIGGSVSAQDLPDTDYHTKIASPAYKDKKGPLILFDEGHGNPVSLKNNYSGFNKLLSDDGYLLTSAKTAVSKNMLSDAKIYVSVNALSNPAIWSLPTSSAYTSDEIKTLNEWVKNGGSLFLVTDHFPCGGSVNLLAQTFGFNIINGYAKRDDRKTEIFSLKTGNLLKSVITQTPGKVIDSIRIWGGTAFVPPQPAQILTTLGSGYTVYLPAKEEDMNWPIVDSVPRISGLGLADGAFMKYGKGRLVIFCDGAGFTAQIEGTKDTKRGFNHPDAHQNVQFLLNLIHWLDKGTVN</sequence>
<reference evidence="2 3" key="1">
    <citation type="submission" date="2019-11" db="EMBL/GenBank/DDBJ databases">
        <title>Pedobacter sp. HMF7647 Genome sequencing and assembly.</title>
        <authorList>
            <person name="Kang H."/>
            <person name="Kim H."/>
            <person name="Joh K."/>
        </authorList>
    </citation>
    <scope>NUCLEOTIDE SEQUENCE [LARGE SCALE GENOMIC DNA]</scope>
    <source>
        <strain evidence="2 3">HMF7647</strain>
    </source>
</reference>
<evidence type="ECO:0000313" key="2">
    <source>
        <dbReference type="EMBL" id="MXV51936.1"/>
    </source>
</evidence>
<keyword evidence="1" id="KW-0732">Signal</keyword>
<evidence type="ECO:0000256" key="1">
    <source>
        <dbReference type="SAM" id="SignalP"/>
    </source>
</evidence>
<organism evidence="2 3">
    <name type="scientific">Hufsiella arboris</name>
    <dbReference type="NCBI Taxonomy" id="2695275"/>
    <lineage>
        <taxon>Bacteria</taxon>
        <taxon>Pseudomonadati</taxon>
        <taxon>Bacteroidota</taxon>
        <taxon>Sphingobacteriia</taxon>
        <taxon>Sphingobacteriales</taxon>
        <taxon>Sphingobacteriaceae</taxon>
        <taxon>Hufsiella</taxon>
    </lineage>
</organism>
<gene>
    <name evidence="2" type="ORF">GS399_13215</name>
</gene>
<dbReference type="AlphaFoldDB" id="A0A7K1YBH9"/>
<proteinExistence type="predicted"/>
<dbReference type="Proteomes" id="UP000466586">
    <property type="component" value="Unassembled WGS sequence"/>
</dbReference>
<name>A0A7K1YBH9_9SPHI</name>
<evidence type="ECO:0000313" key="3">
    <source>
        <dbReference type="Proteomes" id="UP000466586"/>
    </source>
</evidence>
<evidence type="ECO:0008006" key="4">
    <source>
        <dbReference type="Google" id="ProtNLM"/>
    </source>
</evidence>
<accession>A0A7K1YBH9</accession>
<dbReference type="RefSeq" id="WP_160845122.1">
    <property type="nucleotide sequence ID" value="NZ_WVHT01000006.1"/>
</dbReference>
<dbReference type="SUPFAM" id="SSF52317">
    <property type="entry name" value="Class I glutamine amidotransferase-like"/>
    <property type="match status" value="1"/>
</dbReference>